<dbReference type="AlphaFoldDB" id="A0A7J6WFA0"/>
<dbReference type="OrthoDB" id="1938246at2759"/>
<evidence type="ECO:0000313" key="1">
    <source>
        <dbReference type="EMBL" id="KAF5194782.1"/>
    </source>
</evidence>
<accession>A0A7J6WFA0</accession>
<gene>
    <name evidence="1" type="ORF">FRX31_015631</name>
</gene>
<sequence>MVLNSGLRWHVGDGTTINAWKELWIPLTPRLLPLFEKPENCSFELVAEFIDSELRLWKRDLILEHWPSDYAHQILSIPLRSHRNPDFRFWAPSKG</sequence>
<organism evidence="1 2">
    <name type="scientific">Thalictrum thalictroides</name>
    <name type="common">Rue-anemone</name>
    <name type="synonym">Anemone thalictroides</name>
    <dbReference type="NCBI Taxonomy" id="46969"/>
    <lineage>
        <taxon>Eukaryota</taxon>
        <taxon>Viridiplantae</taxon>
        <taxon>Streptophyta</taxon>
        <taxon>Embryophyta</taxon>
        <taxon>Tracheophyta</taxon>
        <taxon>Spermatophyta</taxon>
        <taxon>Magnoliopsida</taxon>
        <taxon>Ranunculales</taxon>
        <taxon>Ranunculaceae</taxon>
        <taxon>Thalictroideae</taxon>
        <taxon>Thalictrum</taxon>
    </lineage>
</organism>
<proteinExistence type="predicted"/>
<protein>
    <submittedName>
        <fullName evidence="1">Uncharacterized protein</fullName>
    </submittedName>
</protein>
<feature type="non-terminal residue" evidence="1">
    <location>
        <position position="95"/>
    </location>
</feature>
<keyword evidence="2" id="KW-1185">Reference proteome</keyword>
<name>A0A7J6WFA0_THATH</name>
<reference evidence="1 2" key="1">
    <citation type="submission" date="2020-06" db="EMBL/GenBank/DDBJ databases">
        <title>Transcriptomic and genomic resources for Thalictrum thalictroides and T. hernandezii: Facilitating candidate gene discovery in an emerging model plant lineage.</title>
        <authorList>
            <person name="Arias T."/>
            <person name="Riano-Pachon D.M."/>
            <person name="Di Stilio V.S."/>
        </authorList>
    </citation>
    <scope>NUCLEOTIDE SEQUENCE [LARGE SCALE GENOMIC DNA]</scope>
    <source>
        <strain evidence="2">cv. WT478/WT964</strain>
        <tissue evidence="1">Leaves</tissue>
    </source>
</reference>
<evidence type="ECO:0000313" key="2">
    <source>
        <dbReference type="Proteomes" id="UP000554482"/>
    </source>
</evidence>
<dbReference type="Proteomes" id="UP000554482">
    <property type="component" value="Unassembled WGS sequence"/>
</dbReference>
<comment type="caution">
    <text evidence="1">The sequence shown here is derived from an EMBL/GenBank/DDBJ whole genome shotgun (WGS) entry which is preliminary data.</text>
</comment>
<dbReference type="EMBL" id="JABWDY010018272">
    <property type="protein sequence ID" value="KAF5194782.1"/>
    <property type="molecule type" value="Genomic_DNA"/>
</dbReference>